<evidence type="ECO:0000313" key="1">
    <source>
        <dbReference type="EMBL" id="EMZ29684.1"/>
    </source>
</evidence>
<comment type="caution">
    <text evidence="1">The sequence shown here is derived from an EMBL/GenBank/DDBJ whole genome shotgun (WGS) entry which is preliminary data.</text>
</comment>
<evidence type="ECO:0000313" key="2">
    <source>
        <dbReference type="Proteomes" id="UP000012589"/>
    </source>
</evidence>
<name>N2AZ16_9FIRM</name>
<keyword evidence="2" id="KW-1185">Reference proteome</keyword>
<reference evidence="1 2" key="1">
    <citation type="journal article" date="2014" name="Genome Announc.">
        <title>Draft genome sequences of the altered schaedler flora, a defined bacterial community from gnotobiotic mice.</title>
        <authorList>
            <person name="Wannemuehler M.J."/>
            <person name="Overstreet A.M."/>
            <person name="Ward D.V."/>
            <person name="Phillips G.J."/>
        </authorList>
    </citation>
    <scope>NUCLEOTIDE SEQUENCE [LARGE SCALE GENOMIC DNA]</scope>
    <source>
        <strain evidence="1 2">ASF492</strain>
    </source>
</reference>
<sequence length="302" mass="34840">MIDYIYSKSMKEYLRKQKVKLPDAHKAALILRTAYPMGMIHASLMQVADKTKDKKLKRLIEDKIERQLMQLHSVMDNRNHAVYGLEVHEPEEDVYVNRGYYSSFETAQDCAHLFSKQHIINKYRLYSDDNIENYLSAGLRDIQAKLGFILFDAEGNVLDCTSNECKQEAGKDSAYLDEDSLVMKHPFRMGDIVKNLVTGDVGVVNDCKGDLEEWMEEKEAMIRSCGMAGTGLFVEYADPAGNFWAMQTFPYDLEFLEIPEKEGVYNARWELLKKARKLLKGGGSLEEFTNCKIMVERKQRHF</sequence>
<gene>
    <name evidence="1" type="ORF">C823_01777</name>
</gene>
<dbReference type="Proteomes" id="UP000012589">
    <property type="component" value="Unassembled WGS sequence"/>
</dbReference>
<dbReference type="EMBL" id="AQFT01000056">
    <property type="protein sequence ID" value="EMZ29684.1"/>
    <property type="molecule type" value="Genomic_DNA"/>
</dbReference>
<proteinExistence type="predicted"/>
<dbReference type="HOGENOM" id="CLU_920530_0_0_9"/>
<dbReference type="AlphaFoldDB" id="N2AZ16"/>
<dbReference type="PATRIC" id="fig|1235802.3.peg.1882"/>
<accession>N2AZ16</accession>
<protein>
    <submittedName>
        <fullName evidence="1">Uncharacterized protein</fullName>
    </submittedName>
</protein>
<organism evidence="1 2">
    <name type="scientific">Eubacterium plexicaudatum ASF492</name>
    <dbReference type="NCBI Taxonomy" id="1235802"/>
    <lineage>
        <taxon>Bacteria</taxon>
        <taxon>Bacillati</taxon>
        <taxon>Bacillota</taxon>
        <taxon>Clostridia</taxon>
        <taxon>Eubacteriales</taxon>
        <taxon>Eubacteriaceae</taxon>
        <taxon>Eubacterium</taxon>
    </lineage>
</organism>